<dbReference type="KEGG" id="psq:PUNSTDRAFT_116187"/>
<keyword evidence="5" id="KW-1185">Reference proteome</keyword>
<proteinExistence type="inferred from homology"/>
<dbReference type="InterPro" id="IPR057571">
    <property type="entry name" value="SDR_PhqE-like"/>
</dbReference>
<dbReference type="OMA" id="WCGAVET"/>
<dbReference type="GeneID" id="18876789"/>
<reference evidence="5" key="1">
    <citation type="journal article" date="2012" name="Science">
        <title>The Paleozoic origin of enzymatic lignin decomposition reconstructed from 31 fungal genomes.</title>
        <authorList>
            <person name="Floudas D."/>
            <person name="Binder M."/>
            <person name="Riley R."/>
            <person name="Barry K."/>
            <person name="Blanchette R.A."/>
            <person name="Henrissat B."/>
            <person name="Martinez A.T."/>
            <person name="Otillar R."/>
            <person name="Spatafora J.W."/>
            <person name="Yadav J.S."/>
            <person name="Aerts A."/>
            <person name="Benoit I."/>
            <person name="Boyd A."/>
            <person name="Carlson A."/>
            <person name="Copeland A."/>
            <person name="Coutinho P.M."/>
            <person name="de Vries R.P."/>
            <person name="Ferreira P."/>
            <person name="Findley K."/>
            <person name="Foster B."/>
            <person name="Gaskell J."/>
            <person name="Glotzer D."/>
            <person name="Gorecki P."/>
            <person name="Heitman J."/>
            <person name="Hesse C."/>
            <person name="Hori C."/>
            <person name="Igarashi K."/>
            <person name="Jurgens J.A."/>
            <person name="Kallen N."/>
            <person name="Kersten P."/>
            <person name="Kohler A."/>
            <person name="Kuees U."/>
            <person name="Kumar T.K.A."/>
            <person name="Kuo A."/>
            <person name="LaButti K."/>
            <person name="Larrondo L.F."/>
            <person name="Lindquist E."/>
            <person name="Ling A."/>
            <person name="Lombard V."/>
            <person name="Lucas S."/>
            <person name="Lundell T."/>
            <person name="Martin R."/>
            <person name="McLaughlin D.J."/>
            <person name="Morgenstern I."/>
            <person name="Morin E."/>
            <person name="Murat C."/>
            <person name="Nagy L.G."/>
            <person name="Nolan M."/>
            <person name="Ohm R.A."/>
            <person name="Patyshakuliyeva A."/>
            <person name="Rokas A."/>
            <person name="Ruiz-Duenas F.J."/>
            <person name="Sabat G."/>
            <person name="Salamov A."/>
            <person name="Samejima M."/>
            <person name="Schmutz J."/>
            <person name="Slot J.C."/>
            <person name="St John F."/>
            <person name="Stenlid J."/>
            <person name="Sun H."/>
            <person name="Sun S."/>
            <person name="Syed K."/>
            <person name="Tsang A."/>
            <person name="Wiebenga A."/>
            <person name="Young D."/>
            <person name="Pisabarro A."/>
            <person name="Eastwood D.C."/>
            <person name="Martin F."/>
            <person name="Cullen D."/>
            <person name="Grigoriev I.V."/>
            <person name="Hibbett D.S."/>
        </authorList>
    </citation>
    <scope>NUCLEOTIDE SEQUENCE [LARGE SCALE GENOMIC DNA]</scope>
    <source>
        <strain evidence="5">HHB-11173 SS5</strain>
    </source>
</reference>
<comment type="similarity">
    <text evidence="1">Belongs to the short-chain dehydrogenases/reductases (SDR) family.</text>
</comment>
<accession>R7S4Y1</accession>
<dbReference type="Proteomes" id="UP000054196">
    <property type="component" value="Unassembled WGS sequence"/>
</dbReference>
<dbReference type="InterPro" id="IPR051122">
    <property type="entry name" value="SDR_DHRS6-like"/>
</dbReference>
<dbReference type="eggNOG" id="KOG0725">
    <property type="taxonomic scope" value="Eukaryota"/>
</dbReference>
<keyword evidence="2" id="KW-0521">NADP</keyword>
<evidence type="ECO:0000256" key="1">
    <source>
        <dbReference type="ARBA" id="ARBA00006484"/>
    </source>
</evidence>
<dbReference type="Pfam" id="PF23441">
    <property type="entry name" value="SDR"/>
    <property type="match status" value="1"/>
</dbReference>
<name>R7S4Y1_PUNST</name>
<organism evidence="4 5">
    <name type="scientific">Punctularia strigosozonata (strain HHB-11173)</name>
    <name type="common">White-rot fungus</name>
    <dbReference type="NCBI Taxonomy" id="741275"/>
    <lineage>
        <taxon>Eukaryota</taxon>
        <taxon>Fungi</taxon>
        <taxon>Dikarya</taxon>
        <taxon>Basidiomycota</taxon>
        <taxon>Agaricomycotina</taxon>
        <taxon>Agaricomycetes</taxon>
        <taxon>Corticiales</taxon>
        <taxon>Punctulariaceae</taxon>
        <taxon>Punctularia</taxon>
    </lineage>
</organism>
<protein>
    <submittedName>
        <fullName evidence="4">NAD(P)-binding protein</fullName>
    </submittedName>
</protein>
<dbReference type="HOGENOM" id="CLU_010194_15_2_1"/>
<dbReference type="PRINTS" id="PR00081">
    <property type="entry name" value="GDHRDH"/>
</dbReference>
<sequence length="249" mass="26038">MATNLQGKRVVVVGGSSGIGFAAAKLALVNGASVIISSSNQAKVDAATKRLSEFNPGGREVEGRVCDVKGGESAIKAFFDALPEFDHLIWTAGDPLRIGYPDIDLAQTQDAFAVRALGPIYAGKYAPSHMPKSSKSSITLTIGSVVRKPRKGWALIAAIAGSVERFTKGLAVELAPIRVNVVSPGLVKTEMWDSTPAEQLNAIVSGAEKTLLVQHVADADEVAEAYLYLLKCGYVTGETLNVDGGGVLA</sequence>
<dbReference type="InterPro" id="IPR002347">
    <property type="entry name" value="SDR_fam"/>
</dbReference>
<dbReference type="SUPFAM" id="SSF51735">
    <property type="entry name" value="NAD(P)-binding Rossmann-fold domains"/>
    <property type="match status" value="1"/>
</dbReference>
<dbReference type="PANTHER" id="PTHR43477:SF1">
    <property type="entry name" value="DIHYDROANTICAPSIN 7-DEHYDROGENASE"/>
    <property type="match status" value="1"/>
</dbReference>
<keyword evidence="3" id="KW-0560">Oxidoreductase</keyword>
<gene>
    <name evidence="4" type="ORF">PUNSTDRAFT_116187</name>
</gene>
<dbReference type="InterPro" id="IPR036291">
    <property type="entry name" value="NAD(P)-bd_dom_sf"/>
</dbReference>
<evidence type="ECO:0000313" key="4">
    <source>
        <dbReference type="EMBL" id="EIN04882.1"/>
    </source>
</evidence>
<dbReference type="GO" id="GO:0016491">
    <property type="term" value="F:oxidoreductase activity"/>
    <property type="evidence" value="ECO:0007669"/>
    <property type="project" value="UniProtKB-KW"/>
</dbReference>
<dbReference type="RefSeq" id="XP_007387805.1">
    <property type="nucleotide sequence ID" value="XM_007387743.1"/>
</dbReference>
<evidence type="ECO:0000313" key="5">
    <source>
        <dbReference type="Proteomes" id="UP000054196"/>
    </source>
</evidence>
<evidence type="ECO:0000256" key="3">
    <source>
        <dbReference type="ARBA" id="ARBA00023002"/>
    </source>
</evidence>
<dbReference type="Gene3D" id="3.40.50.720">
    <property type="entry name" value="NAD(P)-binding Rossmann-like Domain"/>
    <property type="match status" value="1"/>
</dbReference>
<evidence type="ECO:0000256" key="2">
    <source>
        <dbReference type="ARBA" id="ARBA00022857"/>
    </source>
</evidence>
<dbReference type="PANTHER" id="PTHR43477">
    <property type="entry name" value="DIHYDROANTICAPSIN 7-DEHYDROGENASE"/>
    <property type="match status" value="1"/>
</dbReference>
<dbReference type="EMBL" id="JH687552">
    <property type="protein sequence ID" value="EIN04882.1"/>
    <property type="molecule type" value="Genomic_DNA"/>
</dbReference>
<dbReference type="OrthoDB" id="294295at2759"/>
<dbReference type="AlphaFoldDB" id="R7S4Y1"/>